<keyword evidence="1" id="KW-0472">Membrane</keyword>
<feature type="transmembrane region" description="Helical" evidence="1">
    <location>
        <begin position="531"/>
        <end position="551"/>
    </location>
</feature>
<name>A0ABP1RVI3_9HEXA</name>
<evidence type="ECO:0000313" key="3">
    <source>
        <dbReference type="Proteomes" id="UP001642540"/>
    </source>
</evidence>
<keyword evidence="1" id="KW-0812">Transmembrane</keyword>
<reference evidence="2 3" key="1">
    <citation type="submission" date="2024-08" db="EMBL/GenBank/DDBJ databases">
        <authorList>
            <person name="Cucini C."/>
            <person name="Frati F."/>
        </authorList>
    </citation>
    <scope>NUCLEOTIDE SEQUENCE [LARGE SCALE GENOMIC DNA]</scope>
</reference>
<protein>
    <submittedName>
        <fullName evidence="2">Uncharacterized protein</fullName>
    </submittedName>
</protein>
<keyword evidence="3" id="KW-1185">Reference proteome</keyword>
<dbReference type="Proteomes" id="UP001642540">
    <property type="component" value="Unassembled WGS sequence"/>
</dbReference>
<evidence type="ECO:0000256" key="1">
    <source>
        <dbReference type="SAM" id="Phobius"/>
    </source>
</evidence>
<keyword evidence="1" id="KW-1133">Transmembrane helix</keyword>
<sequence length="565" mass="65871">MIVHSSDIVVNREVYRFSNTFNIILSSSSDPEDSRRFAKESVLVFIDAVAPYRSIFLFTNIMLNPRQVIMEENPLWSNSLPVFPAVKMVLNIPAGKCDWSSSTIRFICNGNCIQSSITPETKLFLKPIYSNQRKLFHQENKKIVNVLVTDSLQYIPNVKNKKQTLCLTHFGQLMRYCRSDIMTSLLVAQLQNATARLYSKSQGAFQHFKVMYMYSSVQHIVHSLALSTANLPLNFVGQFLFDKFDSTAFLYCDRNKYYTTRWSIQFKVWYEPFTLQIWLMILFSFISVGILLKIDCNVKIWMNSALNFLSSVFGQSDIMYRRYYVSACCIALICLLYENSLLSIISVNSNPKSIRTLKELVNSNYKLIWLTKLIPATKPGDYFEPSFKTFGIDARNSKIFYVIHNVSTLTDVSVQIAGAKEKLAMMNSLSKSDFILKDLTKKLRMVEPSFVCKRVKQTLNPKLYFWKVNAENRNWVFRKISHMLESGLYTQWNKWSDWSHLLSQRLLNDTQYLKYQPMLARDPSYITVREMLAVCFIFYVLLFIAIISLLAERRYFWQLELPLNL</sequence>
<feature type="transmembrane region" description="Helical" evidence="1">
    <location>
        <begin position="323"/>
        <end position="345"/>
    </location>
</feature>
<gene>
    <name evidence="2" type="ORF">ODALV1_LOCUS26671</name>
</gene>
<organism evidence="2 3">
    <name type="scientific">Orchesella dallaii</name>
    <dbReference type="NCBI Taxonomy" id="48710"/>
    <lineage>
        <taxon>Eukaryota</taxon>
        <taxon>Metazoa</taxon>
        <taxon>Ecdysozoa</taxon>
        <taxon>Arthropoda</taxon>
        <taxon>Hexapoda</taxon>
        <taxon>Collembola</taxon>
        <taxon>Entomobryomorpha</taxon>
        <taxon>Entomobryoidea</taxon>
        <taxon>Orchesellidae</taxon>
        <taxon>Orchesellinae</taxon>
        <taxon>Orchesella</taxon>
    </lineage>
</organism>
<comment type="caution">
    <text evidence="2">The sequence shown here is derived from an EMBL/GenBank/DDBJ whole genome shotgun (WGS) entry which is preliminary data.</text>
</comment>
<dbReference type="EMBL" id="CAXLJM020000112">
    <property type="protein sequence ID" value="CAL8136906.1"/>
    <property type="molecule type" value="Genomic_DNA"/>
</dbReference>
<proteinExistence type="predicted"/>
<feature type="transmembrane region" description="Helical" evidence="1">
    <location>
        <begin position="273"/>
        <end position="292"/>
    </location>
</feature>
<evidence type="ECO:0000313" key="2">
    <source>
        <dbReference type="EMBL" id="CAL8136906.1"/>
    </source>
</evidence>
<accession>A0ABP1RVI3</accession>